<dbReference type="InterPro" id="IPR016166">
    <property type="entry name" value="FAD-bd_PCMH"/>
</dbReference>
<evidence type="ECO:0000313" key="6">
    <source>
        <dbReference type="Proteomes" id="UP000609531"/>
    </source>
</evidence>
<evidence type="ECO:0000313" key="5">
    <source>
        <dbReference type="EMBL" id="MBJ3775075.1"/>
    </source>
</evidence>
<dbReference type="PANTHER" id="PTHR42659:SF2">
    <property type="entry name" value="XANTHINE DEHYDROGENASE SUBUNIT C-RELATED"/>
    <property type="match status" value="1"/>
</dbReference>
<feature type="domain" description="FAD-binding PCMH-type" evidence="4">
    <location>
        <begin position="1"/>
        <end position="178"/>
    </location>
</feature>
<dbReference type="EMBL" id="JAEKJA010000003">
    <property type="protein sequence ID" value="MBJ3775075.1"/>
    <property type="molecule type" value="Genomic_DNA"/>
</dbReference>
<dbReference type="RefSeq" id="WP_198880966.1">
    <property type="nucleotide sequence ID" value="NZ_JAEKJA010000003.1"/>
</dbReference>
<dbReference type="InterPro" id="IPR016169">
    <property type="entry name" value="FAD-bd_PCMH_sub2"/>
</dbReference>
<dbReference type="PROSITE" id="PS51387">
    <property type="entry name" value="FAD_PCMH"/>
    <property type="match status" value="1"/>
</dbReference>
<dbReference type="SMART" id="SM01092">
    <property type="entry name" value="CO_deh_flav_C"/>
    <property type="match status" value="1"/>
</dbReference>
<evidence type="ECO:0000256" key="3">
    <source>
        <dbReference type="ARBA" id="ARBA00023002"/>
    </source>
</evidence>
<dbReference type="InterPro" id="IPR016167">
    <property type="entry name" value="FAD-bd_PCMH_sub1"/>
</dbReference>
<name>A0A934MFM1_9HYPH</name>
<dbReference type="PANTHER" id="PTHR42659">
    <property type="entry name" value="XANTHINE DEHYDROGENASE SUBUNIT C-RELATED"/>
    <property type="match status" value="1"/>
</dbReference>
<dbReference type="InterPro" id="IPR036318">
    <property type="entry name" value="FAD-bd_PCMH-like_sf"/>
</dbReference>
<dbReference type="Proteomes" id="UP000609531">
    <property type="component" value="Unassembled WGS sequence"/>
</dbReference>
<protein>
    <submittedName>
        <fullName evidence="5">FAD binding domain-containing protein</fullName>
    </submittedName>
</protein>
<dbReference type="SUPFAM" id="SSF55447">
    <property type="entry name" value="CO dehydrogenase flavoprotein C-terminal domain-like"/>
    <property type="match status" value="1"/>
</dbReference>
<proteinExistence type="predicted"/>
<dbReference type="GO" id="GO:0016491">
    <property type="term" value="F:oxidoreductase activity"/>
    <property type="evidence" value="ECO:0007669"/>
    <property type="project" value="UniProtKB-KW"/>
</dbReference>
<keyword evidence="3" id="KW-0560">Oxidoreductase</keyword>
<evidence type="ECO:0000256" key="2">
    <source>
        <dbReference type="ARBA" id="ARBA00022827"/>
    </source>
</evidence>
<dbReference type="InterPro" id="IPR002346">
    <property type="entry name" value="Mopterin_DH_FAD-bd"/>
</dbReference>
<keyword evidence="6" id="KW-1185">Reference proteome</keyword>
<dbReference type="Gene3D" id="3.30.43.10">
    <property type="entry name" value="Uridine Diphospho-n-acetylenolpyruvylglucosamine Reductase, domain 2"/>
    <property type="match status" value="1"/>
</dbReference>
<keyword evidence="1" id="KW-0285">Flavoprotein</keyword>
<organism evidence="5 6">
    <name type="scientific">Acuticoccus mangrovi</name>
    <dbReference type="NCBI Taxonomy" id="2796142"/>
    <lineage>
        <taxon>Bacteria</taxon>
        <taxon>Pseudomonadati</taxon>
        <taxon>Pseudomonadota</taxon>
        <taxon>Alphaproteobacteria</taxon>
        <taxon>Hyphomicrobiales</taxon>
        <taxon>Amorphaceae</taxon>
        <taxon>Acuticoccus</taxon>
    </lineage>
</organism>
<dbReference type="InterPro" id="IPR005107">
    <property type="entry name" value="CO_DH_flav_C"/>
</dbReference>
<evidence type="ECO:0000256" key="1">
    <source>
        <dbReference type="ARBA" id="ARBA00022630"/>
    </source>
</evidence>
<evidence type="ECO:0000259" key="4">
    <source>
        <dbReference type="PROSITE" id="PS51387"/>
    </source>
</evidence>
<dbReference type="Pfam" id="PF03450">
    <property type="entry name" value="CO_deh_flav_C"/>
    <property type="match status" value="1"/>
</dbReference>
<dbReference type="InterPro" id="IPR036683">
    <property type="entry name" value="CO_DH_flav_C_dom_sf"/>
</dbReference>
<dbReference type="Pfam" id="PF00941">
    <property type="entry name" value="FAD_binding_5"/>
    <property type="match status" value="1"/>
</dbReference>
<dbReference type="Gene3D" id="3.30.465.10">
    <property type="match status" value="1"/>
</dbReference>
<dbReference type="Gene3D" id="3.30.390.50">
    <property type="entry name" value="CO dehydrogenase flavoprotein, C-terminal domain"/>
    <property type="match status" value="1"/>
</dbReference>
<comment type="caution">
    <text evidence="5">The sequence shown here is derived from an EMBL/GenBank/DDBJ whole genome shotgun (WGS) entry which is preliminary data.</text>
</comment>
<keyword evidence="2" id="KW-0274">FAD</keyword>
<dbReference type="SUPFAM" id="SSF56176">
    <property type="entry name" value="FAD-binding/transporter-associated domain-like"/>
    <property type="match status" value="1"/>
</dbReference>
<gene>
    <name evidence="5" type="ORF">JCR33_05210</name>
</gene>
<dbReference type="InterPro" id="IPR051312">
    <property type="entry name" value="Diverse_Substr_Oxidored"/>
</dbReference>
<reference evidence="5" key="1">
    <citation type="submission" date="2020-12" db="EMBL/GenBank/DDBJ databases">
        <title>Bacterial taxonomy.</title>
        <authorList>
            <person name="Pan X."/>
        </authorList>
    </citation>
    <scope>NUCLEOTIDE SEQUENCE</scope>
    <source>
        <strain evidence="5">B2012</strain>
    </source>
</reference>
<accession>A0A934MFM1</accession>
<dbReference type="AlphaFoldDB" id="A0A934MFM1"/>
<sequence>MRAAAFDYHAPSSLDEAVGLLAEHGDDARVLAGGQSLVPAMNSRLARPGHVIDINRIAHAERPHVSAGRLRIPPLMRHVDFDTLAVDGPLGPLMRDVTRHISHLPIRLRGTFCGSVANADPASEWCLATTVLGAEMIARSARRGVRNVLAKAFYESIMTTALADDEMLVEVQIPLLSPFVRYGFHKIARRSGDYGLALCLVVYERDEDEMVKVRVGLGGVEAVPRRLGAVEELLERRQPSRRLFREAADLAAEIADPLVTADGDEAYQRDLTRAVVTRALDRSLEG</sequence>
<dbReference type="GO" id="GO:0071949">
    <property type="term" value="F:FAD binding"/>
    <property type="evidence" value="ECO:0007669"/>
    <property type="project" value="InterPro"/>
</dbReference>